<organism evidence="1 2">
    <name type="scientific">Racocetra persica</name>
    <dbReference type="NCBI Taxonomy" id="160502"/>
    <lineage>
        <taxon>Eukaryota</taxon>
        <taxon>Fungi</taxon>
        <taxon>Fungi incertae sedis</taxon>
        <taxon>Mucoromycota</taxon>
        <taxon>Glomeromycotina</taxon>
        <taxon>Glomeromycetes</taxon>
        <taxon>Diversisporales</taxon>
        <taxon>Gigasporaceae</taxon>
        <taxon>Racocetra</taxon>
    </lineage>
</organism>
<dbReference type="Proteomes" id="UP000789920">
    <property type="component" value="Unassembled WGS sequence"/>
</dbReference>
<gene>
    <name evidence="1" type="ORF">RPERSI_LOCUS2723</name>
</gene>
<evidence type="ECO:0000313" key="2">
    <source>
        <dbReference type="Proteomes" id="UP000789920"/>
    </source>
</evidence>
<name>A0ACA9LCF9_9GLOM</name>
<evidence type="ECO:0000313" key="1">
    <source>
        <dbReference type="EMBL" id="CAG8521537.1"/>
    </source>
</evidence>
<proteinExistence type="predicted"/>
<reference evidence="1" key="1">
    <citation type="submission" date="2021-06" db="EMBL/GenBank/DDBJ databases">
        <authorList>
            <person name="Kallberg Y."/>
            <person name="Tangrot J."/>
            <person name="Rosling A."/>
        </authorList>
    </citation>
    <scope>NUCLEOTIDE SEQUENCE</scope>
    <source>
        <strain evidence="1">MA461A</strain>
    </source>
</reference>
<protein>
    <submittedName>
        <fullName evidence="1">33032_t:CDS:1</fullName>
    </submittedName>
</protein>
<dbReference type="EMBL" id="CAJVQC010003100">
    <property type="protein sequence ID" value="CAG8521537.1"/>
    <property type="molecule type" value="Genomic_DNA"/>
</dbReference>
<comment type="caution">
    <text evidence="1">The sequence shown here is derived from an EMBL/GenBank/DDBJ whole genome shotgun (WGS) entry which is preliminary data.</text>
</comment>
<keyword evidence="2" id="KW-1185">Reference proteome</keyword>
<sequence>MLKRKGDNNEDLPDRDEDSEELDATDSMVKHYKVSVAGGKTLLTPLIQKMGLHFFLVRICDKDLARKTQNDITPEEIQKN</sequence>
<accession>A0ACA9LCF9</accession>